<evidence type="ECO:0000313" key="3">
    <source>
        <dbReference type="Proteomes" id="UP000544331"/>
    </source>
</evidence>
<feature type="compositionally biased region" description="Basic and acidic residues" evidence="1">
    <location>
        <begin position="459"/>
        <end position="468"/>
    </location>
</feature>
<proteinExistence type="predicted"/>
<dbReference type="OrthoDB" id="5382953at2759"/>
<feature type="region of interest" description="Disordered" evidence="1">
    <location>
        <begin position="459"/>
        <end position="571"/>
    </location>
</feature>
<gene>
    <name evidence="2" type="ORF">FMUND_13986</name>
</gene>
<comment type="caution">
    <text evidence="2">The sequence shown here is derived from an EMBL/GenBank/DDBJ whole genome shotgun (WGS) entry which is preliminary data.</text>
</comment>
<reference evidence="2 3" key="1">
    <citation type="submission" date="2020-05" db="EMBL/GenBank/DDBJ databases">
        <title>Identification and distribution of gene clusters putatively required for synthesis of sphingolipid metabolism inhibitors in phylogenetically diverse species of the filamentous fungus Fusarium.</title>
        <authorList>
            <person name="Kim H.-S."/>
            <person name="Busman M."/>
            <person name="Brown D.W."/>
            <person name="Divon H."/>
            <person name="Uhlig S."/>
            <person name="Proctor R.H."/>
        </authorList>
    </citation>
    <scope>NUCLEOTIDE SEQUENCE [LARGE SCALE GENOMIC DNA]</scope>
    <source>
        <strain evidence="2 3">NRRL 66235</strain>
    </source>
</reference>
<dbReference type="AlphaFoldDB" id="A0A8H5XVW8"/>
<feature type="region of interest" description="Disordered" evidence="1">
    <location>
        <begin position="667"/>
        <end position="714"/>
    </location>
</feature>
<keyword evidence="3" id="KW-1185">Reference proteome</keyword>
<accession>A0A8H5XVW8</accession>
<evidence type="ECO:0000313" key="2">
    <source>
        <dbReference type="EMBL" id="KAF5701240.1"/>
    </source>
</evidence>
<name>A0A8H5XVW8_9HYPO</name>
<feature type="region of interest" description="Disordered" evidence="1">
    <location>
        <begin position="242"/>
        <end position="261"/>
    </location>
</feature>
<evidence type="ECO:0008006" key="4">
    <source>
        <dbReference type="Google" id="ProtNLM"/>
    </source>
</evidence>
<feature type="region of interest" description="Disordered" evidence="1">
    <location>
        <begin position="267"/>
        <end position="342"/>
    </location>
</feature>
<feature type="compositionally biased region" description="Polar residues" evidence="1">
    <location>
        <begin position="697"/>
        <end position="707"/>
    </location>
</feature>
<organism evidence="2 3">
    <name type="scientific">Fusarium mundagurra</name>
    <dbReference type="NCBI Taxonomy" id="1567541"/>
    <lineage>
        <taxon>Eukaryota</taxon>
        <taxon>Fungi</taxon>
        <taxon>Dikarya</taxon>
        <taxon>Ascomycota</taxon>
        <taxon>Pezizomycotina</taxon>
        <taxon>Sordariomycetes</taxon>
        <taxon>Hypocreomycetidae</taxon>
        <taxon>Hypocreales</taxon>
        <taxon>Nectriaceae</taxon>
        <taxon>Fusarium</taxon>
        <taxon>Fusarium fujikuroi species complex</taxon>
    </lineage>
</organism>
<feature type="compositionally biased region" description="Polar residues" evidence="1">
    <location>
        <begin position="667"/>
        <end position="689"/>
    </location>
</feature>
<feature type="compositionally biased region" description="Polar residues" evidence="1">
    <location>
        <begin position="267"/>
        <end position="276"/>
    </location>
</feature>
<feature type="compositionally biased region" description="Low complexity" evidence="1">
    <location>
        <begin position="329"/>
        <end position="341"/>
    </location>
</feature>
<dbReference type="EMBL" id="JAAOAN010000689">
    <property type="protein sequence ID" value="KAF5701240.1"/>
    <property type="molecule type" value="Genomic_DNA"/>
</dbReference>
<feature type="region of interest" description="Disordered" evidence="1">
    <location>
        <begin position="1"/>
        <end position="24"/>
    </location>
</feature>
<feature type="compositionally biased region" description="Basic residues" evidence="1">
    <location>
        <begin position="295"/>
        <end position="305"/>
    </location>
</feature>
<evidence type="ECO:0000256" key="1">
    <source>
        <dbReference type="SAM" id="MobiDB-lite"/>
    </source>
</evidence>
<dbReference type="Proteomes" id="UP000544331">
    <property type="component" value="Unassembled WGS sequence"/>
</dbReference>
<sequence length="740" mass="82858">MVGRPRRASTSSVDTEDESQRSWKQEKSVLRFDAGGVDADTTFEIKDAVVLNKDGHTLENALDVATRGPYIIRGLLHIEEQSQRAHLIMKVRSLTPFEVRKCGQYSIGESKSGSPVIWMLGTCAWFELNPAPAYLPIYRKMQEAIQLYYRLMAIYRDKKPKKAKKSKKDALKELYQVFHKYAASIGDGSTLEEVITRCDDHASFLIAQCIQDQSEVEWSVTPFFKWLINRHQDLYNKELERINNPPQPQRSPSVEAGNPPVSQILTSRTRNASLAPSTARDATPDINEPEDSPPRRRYSRSRSATHRPENGAADLFSSTQISRDGSTRPVSVHSSASVPSVRMSQAPITLDAKDDAFQSVLDALEWIRVEISNSKGGRLTIPAVTSGLWQNFRFPTYKGDIKPQYRVPIKEVLHYNVHALLQVLDKDKYDGEFYSWLQELAEIPFKSVAIEPSKLPYKVEPRKTKDNNPSKPAPPSQAGAAARNLDEGFSTPPRSSPAGKSLRRPGRPSGIKSSLRLATTSRKRPHSEVDSDSEDEGSQPKRSHYFSGEEETMGNTTHMSLSEDEDAQETSEGPVKIYLRADNIPTTVPRGPDETWVCEEEDCGYVVRGGDIQNCRDRIRRHFNEHEQQMDRVNLARTEATRGHLPVKYAYFPPFLILVELHSPGITQQRQSPPVDQVATAASTPTLANSPVAPSLQPRTPESSPTKSPALASRRNFRSIVDGFRRPAHPVSDSIGKLTV</sequence>
<protein>
    <recommendedName>
        <fullName evidence="4">DNA (cytosine-5)-methyltransferase 1 replication foci domain-containing protein</fullName>
    </recommendedName>
</protein>